<dbReference type="Pfam" id="PF00392">
    <property type="entry name" value="GntR"/>
    <property type="match status" value="1"/>
</dbReference>
<name>A0A6B8W2D2_9CORY</name>
<reference evidence="5 6" key="1">
    <citation type="submission" date="2019-11" db="EMBL/GenBank/DDBJ databases">
        <title>Complete genome sequence of Corynebacterium kalinowskii 1959, a novel Corynebacterium species isolated from soil of a small paddock in Vilsendorf, Germany.</title>
        <authorList>
            <person name="Schaffert L."/>
            <person name="Ruwe M."/>
            <person name="Milse J."/>
            <person name="Hanuschka K."/>
            <person name="Ortseifen V."/>
            <person name="Droste J."/>
            <person name="Brandt D."/>
            <person name="Schlueter L."/>
            <person name="Kutter Y."/>
            <person name="Vinke S."/>
            <person name="Viehoefer P."/>
            <person name="Jacob L."/>
            <person name="Luebke N.-C."/>
            <person name="Schulte-Berndt E."/>
            <person name="Hain C."/>
            <person name="Linder M."/>
            <person name="Schmidt P."/>
            <person name="Wollenschlaeger L."/>
            <person name="Luttermann T."/>
            <person name="Thieme E."/>
            <person name="Hassa J."/>
            <person name="Haak M."/>
            <person name="Wittchen M."/>
            <person name="Mentz A."/>
            <person name="Persicke M."/>
            <person name="Busche T."/>
            <person name="Ruckert C."/>
        </authorList>
    </citation>
    <scope>NUCLEOTIDE SEQUENCE [LARGE SCALE GENOMIC DNA]</scope>
    <source>
        <strain evidence="5 6">2039</strain>
    </source>
</reference>
<sequence>MNPPPTQSKKRGSLSAKVEVQVREQILSKQLAAGSVVRPEDVGRELGVSQTPAREALQTLKSEGFLTTKPGVGFVVASLTAQDIRDIFSAHALVAGEIASRAVSNSSEEQVNELEAVHFELLAAAKRHDWQSVEERNHAFHRQITHMANSPKLAHILGIISRYVPRSFYSSVGGWVDASAHDHEAITAAFREQDSAKARAAMATHMTNAGELLAESFARRAD</sequence>
<dbReference type="SUPFAM" id="SSF48008">
    <property type="entry name" value="GntR ligand-binding domain-like"/>
    <property type="match status" value="1"/>
</dbReference>
<evidence type="ECO:0000256" key="2">
    <source>
        <dbReference type="ARBA" id="ARBA00023125"/>
    </source>
</evidence>
<feature type="domain" description="HTH gntR-type" evidence="4">
    <location>
        <begin position="12"/>
        <end position="79"/>
    </location>
</feature>
<dbReference type="SMART" id="SM00345">
    <property type="entry name" value="HTH_GNTR"/>
    <property type="match status" value="1"/>
</dbReference>
<dbReference type="InterPro" id="IPR036388">
    <property type="entry name" value="WH-like_DNA-bd_sf"/>
</dbReference>
<keyword evidence="3" id="KW-0804">Transcription</keyword>
<dbReference type="EMBL" id="CP046455">
    <property type="protein sequence ID" value="QGU06177.1"/>
    <property type="molecule type" value="Genomic_DNA"/>
</dbReference>
<dbReference type="AlphaFoldDB" id="A0A6B8W2D2"/>
<organism evidence="5 6">
    <name type="scientific">Corynebacterium occultum</name>
    <dbReference type="NCBI Taxonomy" id="2675219"/>
    <lineage>
        <taxon>Bacteria</taxon>
        <taxon>Bacillati</taxon>
        <taxon>Actinomycetota</taxon>
        <taxon>Actinomycetes</taxon>
        <taxon>Mycobacteriales</taxon>
        <taxon>Corynebacteriaceae</taxon>
        <taxon>Corynebacterium</taxon>
    </lineage>
</organism>
<dbReference type="PROSITE" id="PS50949">
    <property type="entry name" value="HTH_GNTR"/>
    <property type="match status" value="1"/>
</dbReference>
<dbReference type="KEGG" id="cok:COCCU_01045"/>
<evidence type="ECO:0000256" key="3">
    <source>
        <dbReference type="ARBA" id="ARBA00023163"/>
    </source>
</evidence>
<proteinExistence type="predicted"/>
<keyword evidence="6" id="KW-1185">Reference proteome</keyword>
<dbReference type="RefSeq" id="WP_231598816.1">
    <property type="nucleotide sequence ID" value="NZ_CP046455.1"/>
</dbReference>
<gene>
    <name evidence="5" type="primary">mcbR1</name>
    <name evidence="5" type="ORF">COCCU_01045</name>
</gene>
<keyword evidence="2" id="KW-0238">DNA-binding</keyword>
<dbReference type="Gene3D" id="1.10.10.10">
    <property type="entry name" value="Winged helix-like DNA-binding domain superfamily/Winged helix DNA-binding domain"/>
    <property type="match status" value="1"/>
</dbReference>
<dbReference type="SMART" id="SM00895">
    <property type="entry name" value="FCD"/>
    <property type="match status" value="1"/>
</dbReference>
<dbReference type="SUPFAM" id="SSF46785">
    <property type="entry name" value="Winged helix' DNA-binding domain"/>
    <property type="match status" value="1"/>
</dbReference>
<evidence type="ECO:0000313" key="6">
    <source>
        <dbReference type="Proteomes" id="UP000424462"/>
    </source>
</evidence>
<dbReference type="GO" id="GO:0003700">
    <property type="term" value="F:DNA-binding transcription factor activity"/>
    <property type="evidence" value="ECO:0007669"/>
    <property type="project" value="InterPro"/>
</dbReference>
<evidence type="ECO:0000313" key="5">
    <source>
        <dbReference type="EMBL" id="QGU06177.1"/>
    </source>
</evidence>
<dbReference type="PANTHER" id="PTHR43537">
    <property type="entry name" value="TRANSCRIPTIONAL REGULATOR, GNTR FAMILY"/>
    <property type="match status" value="1"/>
</dbReference>
<evidence type="ECO:0000259" key="4">
    <source>
        <dbReference type="PROSITE" id="PS50949"/>
    </source>
</evidence>
<dbReference type="InterPro" id="IPR008920">
    <property type="entry name" value="TF_FadR/GntR_C"/>
</dbReference>
<dbReference type="PANTHER" id="PTHR43537:SF5">
    <property type="entry name" value="UXU OPERON TRANSCRIPTIONAL REGULATOR"/>
    <property type="match status" value="1"/>
</dbReference>
<dbReference type="InterPro" id="IPR036390">
    <property type="entry name" value="WH_DNA-bd_sf"/>
</dbReference>
<dbReference type="Proteomes" id="UP000424462">
    <property type="component" value="Chromosome"/>
</dbReference>
<protein>
    <submittedName>
        <fullName evidence="5">HTH-type transcriptional regulator McbR</fullName>
    </submittedName>
</protein>
<keyword evidence="1" id="KW-0805">Transcription regulation</keyword>
<dbReference type="InterPro" id="IPR011711">
    <property type="entry name" value="GntR_C"/>
</dbReference>
<dbReference type="CDD" id="cd07377">
    <property type="entry name" value="WHTH_GntR"/>
    <property type="match status" value="1"/>
</dbReference>
<dbReference type="Pfam" id="PF07729">
    <property type="entry name" value="FCD"/>
    <property type="match status" value="1"/>
</dbReference>
<accession>A0A6B8W2D2</accession>
<dbReference type="GO" id="GO:0003677">
    <property type="term" value="F:DNA binding"/>
    <property type="evidence" value="ECO:0007669"/>
    <property type="project" value="UniProtKB-KW"/>
</dbReference>
<dbReference type="Gene3D" id="1.20.120.530">
    <property type="entry name" value="GntR ligand-binding domain-like"/>
    <property type="match status" value="1"/>
</dbReference>
<dbReference type="InterPro" id="IPR000524">
    <property type="entry name" value="Tscrpt_reg_HTH_GntR"/>
</dbReference>
<evidence type="ECO:0000256" key="1">
    <source>
        <dbReference type="ARBA" id="ARBA00023015"/>
    </source>
</evidence>